<sequence>MHCAALQLLLASLVCALPQIYERAESGCGKFQFLPGVTQYRFGLKSSGKDRSYSYHLPSSYDKNKKYPVVLGFHGSSGTGVFFELDTKLSEARFSGDKIMVYPNGIDGSWAGPTYHKGTAVDEDIQFVSDVVADVKSKLCVAEDRVFAVGMSNGGGFIGTLACHPIGSSLFRAFASGSGAFYTDLNGPENGCSPSRDVIPLLEIHGFSDKTVKYSGGQGDGGLLPAIPEWLEWWAQRNECTERTENTTHNGNVHHASWICGGKAGLLQHYRVDELGHCWADTEINLSQISVPQGPAPIQASAIIMKFFDEVSTIV</sequence>
<dbReference type="AlphaFoldDB" id="A0A9P9DVB5"/>
<evidence type="ECO:0000256" key="3">
    <source>
        <dbReference type="ARBA" id="ARBA00022525"/>
    </source>
</evidence>
<keyword evidence="12" id="KW-1185">Reference proteome</keyword>
<evidence type="ECO:0000313" key="12">
    <source>
        <dbReference type="Proteomes" id="UP000700596"/>
    </source>
</evidence>
<comment type="caution">
    <text evidence="11">The sequence shown here is derived from an EMBL/GenBank/DDBJ whole genome shotgun (WGS) entry which is preliminary data.</text>
</comment>
<gene>
    <name evidence="11" type="ORF">B0J11DRAFT_579638</name>
</gene>
<dbReference type="OrthoDB" id="424610at2759"/>
<dbReference type="InterPro" id="IPR029058">
    <property type="entry name" value="AB_hydrolase_fold"/>
</dbReference>
<evidence type="ECO:0000256" key="8">
    <source>
        <dbReference type="ARBA" id="ARBA00023326"/>
    </source>
</evidence>
<keyword evidence="3" id="KW-0964">Secreted</keyword>
<organism evidence="11 12">
    <name type="scientific">Dendryphion nanum</name>
    <dbReference type="NCBI Taxonomy" id="256645"/>
    <lineage>
        <taxon>Eukaryota</taxon>
        <taxon>Fungi</taxon>
        <taxon>Dikarya</taxon>
        <taxon>Ascomycota</taxon>
        <taxon>Pezizomycotina</taxon>
        <taxon>Dothideomycetes</taxon>
        <taxon>Pleosporomycetidae</taxon>
        <taxon>Pleosporales</taxon>
        <taxon>Torulaceae</taxon>
        <taxon>Dendryphion</taxon>
    </lineage>
</organism>
<keyword evidence="4" id="KW-0858">Xylan degradation</keyword>
<evidence type="ECO:0000256" key="9">
    <source>
        <dbReference type="ARBA" id="ARBA00034075"/>
    </source>
</evidence>
<dbReference type="PANTHER" id="PTHR38050">
    <property type="match status" value="1"/>
</dbReference>
<reference evidence="11" key="1">
    <citation type="journal article" date="2021" name="Nat. Commun.">
        <title>Genetic determinants of endophytism in the Arabidopsis root mycobiome.</title>
        <authorList>
            <person name="Mesny F."/>
            <person name="Miyauchi S."/>
            <person name="Thiergart T."/>
            <person name="Pickel B."/>
            <person name="Atanasova L."/>
            <person name="Karlsson M."/>
            <person name="Huettel B."/>
            <person name="Barry K.W."/>
            <person name="Haridas S."/>
            <person name="Chen C."/>
            <person name="Bauer D."/>
            <person name="Andreopoulos W."/>
            <person name="Pangilinan J."/>
            <person name="LaButti K."/>
            <person name="Riley R."/>
            <person name="Lipzen A."/>
            <person name="Clum A."/>
            <person name="Drula E."/>
            <person name="Henrissat B."/>
            <person name="Kohler A."/>
            <person name="Grigoriev I.V."/>
            <person name="Martin F.M."/>
            <person name="Hacquard S."/>
        </authorList>
    </citation>
    <scope>NUCLEOTIDE SEQUENCE</scope>
    <source>
        <strain evidence="11">MPI-CAGE-CH-0243</strain>
    </source>
</reference>
<name>A0A9P9DVB5_9PLEO</name>
<evidence type="ECO:0000313" key="11">
    <source>
        <dbReference type="EMBL" id="KAH7127230.1"/>
    </source>
</evidence>
<feature type="chain" id="PRO_5040192573" description="feruloyl esterase" evidence="10">
    <location>
        <begin position="17"/>
        <end position="315"/>
    </location>
</feature>
<dbReference type="EMBL" id="JAGMWT010000006">
    <property type="protein sequence ID" value="KAH7127230.1"/>
    <property type="molecule type" value="Genomic_DNA"/>
</dbReference>
<accession>A0A9P9DVB5</accession>
<protein>
    <recommendedName>
        <fullName evidence="2">feruloyl esterase</fullName>
        <ecNumber evidence="2">3.1.1.73</ecNumber>
    </recommendedName>
</protein>
<evidence type="ECO:0000256" key="5">
    <source>
        <dbReference type="ARBA" id="ARBA00022729"/>
    </source>
</evidence>
<dbReference type="InterPro" id="IPR043595">
    <property type="entry name" value="FaeB/C/D"/>
</dbReference>
<dbReference type="Gene3D" id="3.40.50.1820">
    <property type="entry name" value="alpha/beta hydrolase"/>
    <property type="match status" value="1"/>
</dbReference>
<evidence type="ECO:0000256" key="10">
    <source>
        <dbReference type="SAM" id="SignalP"/>
    </source>
</evidence>
<dbReference type="SUPFAM" id="SSF53474">
    <property type="entry name" value="alpha/beta-Hydrolases"/>
    <property type="match status" value="1"/>
</dbReference>
<keyword evidence="7" id="KW-0119">Carbohydrate metabolism</keyword>
<keyword evidence="6 11" id="KW-0378">Hydrolase</keyword>
<dbReference type="GO" id="GO:0045493">
    <property type="term" value="P:xylan catabolic process"/>
    <property type="evidence" value="ECO:0007669"/>
    <property type="project" value="UniProtKB-KW"/>
</dbReference>
<keyword evidence="5 10" id="KW-0732">Signal</keyword>
<comment type="subcellular location">
    <subcellularLocation>
        <location evidence="1">Secreted</location>
    </subcellularLocation>
</comment>
<evidence type="ECO:0000256" key="2">
    <source>
        <dbReference type="ARBA" id="ARBA00013091"/>
    </source>
</evidence>
<dbReference type="PANTHER" id="PTHR38050:SF2">
    <property type="entry name" value="FERULOYL ESTERASE C-RELATED"/>
    <property type="match status" value="1"/>
</dbReference>
<evidence type="ECO:0000256" key="4">
    <source>
        <dbReference type="ARBA" id="ARBA00022651"/>
    </source>
</evidence>
<dbReference type="GO" id="GO:0030600">
    <property type="term" value="F:feruloyl esterase activity"/>
    <property type="evidence" value="ECO:0007669"/>
    <property type="project" value="UniProtKB-EC"/>
</dbReference>
<evidence type="ECO:0000256" key="1">
    <source>
        <dbReference type="ARBA" id="ARBA00004613"/>
    </source>
</evidence>
<dbReference type="Proteomes" id="UP000700596">
    <property type="component" value="Unassembled WGS sequence"/>
</dbReference>
<dbReference type="GO" id="GO:0005576">
    <property type="term" value="C:extracellular region"/>
    <property type="evidence" value="ECO:0007669"/>
    <property type="project" value="UniProtKB-SubCell"/>
</dbReference>
<evidence type="ECO:0000256" key="7">
    <source>
        <dbReference type="ARBA" id="ARBA00023277"/>
    </source>
</evidence>
<proteinExistence type="predicted"/>
<keyword evidence="8" id="KW-0624">Polysaccharide degradation</keyword>
<comment type="catalytic activity">
    <reaction evidence="9">
        <text>feruloyl-polysaccharide + H2O = ferulate + polysaccharide.</text>
        <dbReference type="EC" id="3.1.1.73"/>
    </reaction>
</comment>
<evidence type="ECO:0000256" key="6">
    <source>
        <dbReference type="ARBA" id="ARBA00022801"/>
    </source>
</evidence>
<feature type="signal peptide" evidence="10">
    <location>
        <begin position="1"/>
        <end position="16"/>
    </location>
</feature>
<dbReference type="EC" id="3.1.1.73" evidence="2"/>